<reference evidence="1" key="2">
    <citation type="journal article" date="2015" name="Data Brief">
        <title>Shoot transcriptome of the giant reed, Arundo donax.</title>
        <authorList>
            <person name="Barrero R.A."/>
            <person name="Guerrero F.D."/>
            <person name="Moolhuijzen P."/>
            <person name="Goolsby J.A."/>
            <person name="Tidwell J."/>
            <person name="Bellgard S.E."/>
            <person name="Bellgard M.I."/>
        </authorList>
    </citation>
    <scope>NUCLEOTIDE SEQUENCE</scope>
    <source>
        <tissue evidence="1">Shoot tissue taken approximately 20 cm above the soil surface</tissue>
    </source>
</reference>
<protein>
    <submittedName>
        <fullName evidence="1">Uncharacterized protein</fullName>
    </submittedName>
</protein>
<organism evidence="1">
    <name type="scientific">Arundo donax</name>
    <name type="common">Giant reed</name>
    <name type="synonym">Donax arundinaceus</name>
    <dbReference type="NCBI Taxonomy" id="35708"/>
    <lineage>
        <taxon>Eukaryota</taxon>
        <taxon>Viridiplantae</taxon>
        <taxon>Streptophyta</taxon>
        <taxon>Embryophyta</taxon>
        <taxon>Tracheophyta</taxon>
        <taxon>Spermatophyta</taxon>
        <taxon>Magnoliopsida</taxon>
        <taxon>Liliopsida</taxon>
        <taxon>Poales</taxon>
        <taxon>Poaceae</taxon>
        <taxon>PACMAD clade</taxon>
        <taxon>Arundinoideae</taxon>
        <taxon>Arundineae</taxon>
        <taxon>Arundo</taxon>
    </lineage>
</organism>
<name>A0A0A8YFG2_ARUDO</name>
<sequence>MARKHSVCKEQVAQVLENCSPYLA</sequence>
<dbReference type="EMBL" id="GBRH01273462">
    <property type="protein sequence ID" value="JAD24433.1"/>
    <property type="molecule type" value="Transcribed_RNA"/>
</dbReference>
<dbReference type="AlphaFoldDB" id="A0A0A8YFG2"/>
<evidence type="ECO:0000313" key="1">
    <source>
        <dbReference type="EMBL" id="JAD24433.1"/>
    </source>
</evidence>
<reference evidence="1" key="1">
    <citation type="submission" date="2014-09" db="EMBL/GenBank/DDBJ databases">
        <authorList>
            <person name="Magalhaes I.L.F."/>
            <person name="Oliveira U."/>
            <person name="Santos F.R."/>
            <person name="Vidigal T.H.D.A."/>
            <person name="Brescovit A.D."/>
            <person name="Santos A.J."/>
        </authorList>
    </citation>
    <scope>NUCLEOTIDE SEQUENCE</scope>
    <source>
        <tissue evidence="1">Shoot tissue taken approximately 20 cm above the soil surface</tissue>
    </source>
</reference>
<accession>A0A0A8YFG2</accession>
<proteinExistence type="predicted"/>